<dbReference type="GO" id="GO:0008661">
    <property type="term" value="F:1-deoxy-D-xylulose-5-phosphate synthase activity"/>
    <property type="evidence" value="ECO:0007669"/>
    <property type="project" value="UniProtKB-EC"/>
</dbReference>
<evidence type="ECO:0000256" key="9">
    <source>
        <dbReference type="ARBA" id="ARBA00022842"/>
    </source>
</evidence>
<dbReference type="EMBL" id="FLYE01000046">
    <property type="protein sequence ID" value="SCA57844.1"/>
    <property type="molecule type" value="Genomic_DNA"/>
</dbReference>
<name>A0A1C3RKJ6_9PROT</name>
<evidence type="ECO:0000313" key="14">
    <source>
        <dbReference type="EMBL" id="SCA57844.1"/>
    </source>
</evidence>
<keyword evidence="10" id="KW-0784">Thiamine biosynthesis</keyword>
<comment type="cofactor">
    <cofactor evidence="1">
        <name>Mg(2+)</name>
        <dbReference type="ChEBI" id="CHEBI:18420"/>
    </cofactor>
</comment>
<dbReference type="InterPro" id="IPR005477">
    <property type="entry name" value="Dxylulose-5-P_synthase"/>
</dbReference>
<evidence type="ECO:0000256" key="11">
    <source>
        <dbReference type="ARBA" id="ARBA00023052"/>
    </source>
</evidence>
<evidence type="ECO:0000256" key="8">
    <source>
        <dbReference type="ARBA" id="ARBA00022723"/>
    </source>
</evidence>
<evidence type="ECO:0000256" key="4">
    <source>
        <dbReference type="ARBA" id="ARBA00011081"/>
    </source>
</evidence>
<dbReference type="GO" id="GO:0019288">
    <property type="term" value="P:isopentenyl diphosphate biosynthetic process, methylerythritol 4-phosphate pathway"/>
    <property type="evidence" value="ECO:0007669"/>
    <property type="project" value="TreeGrafter"/>
</dbReference>
<evidence type="ECO:0000256" key="5">
    <source>
        <dbReference type="ARBA" id="ARBA00011738"/>
    </source>
</evidence>
<keyword evidence="12" id="KW-0414">Isoprene biosynthesis</keyword>
<dbReference type="InterPro" id="IPR033248">
    <property type="entry name" value="Transketolase_C"/>
</dbReference>
<dbReference type="GO" id="GO:0005829">
    <property type="term" value="C:cytosol"/>
    <property type="evidence" value="ECO:0007669"/>
    <property type="project" value="TreeGrafter"/>
</dbReference>
<comment type="pathway">
    <text evidence="3">Metabolic intermediate biosynthesis; 1-deoxy-D-xylulose 5-phosphate biosynthesis; 1-deoxy-D-xylulose 5-phosphate from D-glyceraldehyde 3-phosphate and pyruvate: step 1/1.</text>
</comment>
<dbReference type="InterPro" id="IPR009014">
    <property type="entry name" value="Transketo_C/PFOR_II"/>
</dbReference>
<dbReference type="PANTHER" id="PTHR43322">
    <property type="entry name" value="1-D-DEOXYXYLULOSE 5-PHOSPHATE SYNTHASE-RELATED"/>
    <property type="match status" value="1"/>
</dbReference>
<dbReference type="SUPFAM" id="SSF52518">
    <property type="entry name" value="Thiamin diphosphate-binding fold (THDP-binding)"/>
    <property type="match status" value="1"/>
</dbReference>
<dbReference type="RefSeq" id="WP_069189849.1">
    <property type="nucleotide sequence ID" value="NZ_FLYE01000046.1"/>
</dbReference>
<evidence type="ECO:0000256" key="6">
    <source>
        <dbReference type="ARBA" id="ARBA00013150"/>
    </source>
</evidence>
<protein>
    <recommendedName>
        <fullName evidence="6">1-deoxy-D-xylulose-5-phosphate synthase</fullName>
        <ecNumber evidence="6">2.2.1.7</ecNumber>
    </recommendedName>
</protein>
<keyword evidence="15" id="KW-1185">Reference proteome</keyword>
<dbReference type="Gene3D" id="3.40.50.970">
    <property type="match status" value="1"/>
</dbReference>
<comment type="similarity">
    <text evidence="4">Belongs to the transketolase family. DXPS subfamily.</text>
</comment>
<dbReference type="Pfam" id="PF02780">
    <property type="entry name" value="Transketolase_C"/>
    <property type="match status" value="1"/>
</dbReference>
<keyword evidence="9" id="KW-0460">Magnesium</keyword>
<evidence type="ECO:0000256" key="7">
    <source>
        <dbReference type="ARBA" id="ARBA00022679"/>
    </source>
</evidence>
<dbReference type="EC" id="2.2.1.7" evidence="6"/>
<dbReference type="GO" id="GO:0046872">
    <property type="term" value="F:metal ion binding"/>
    <property type="evidence" value="ECO:0007669"/>
    <property type="project" value="UniProtKB-KW"/>
</dbReference>
<keyword evidence="8" id="KW-0479">Metal-binding</keyword>
<dbReference type="PANTHER" id="PTHR43322:SF5">
    <property type="entry name" value="1-DEOXY-D-XYLULOSE-5-PHOSPHATE SYNTHASE, CHLOROPLASTIC"/>
    <property type="match status" value="1"/>
</dbReference>
<dbReference type="Proteomes" id="UP000231658">
    <property type="component" value="Unassembled WGS sequence"/>
</dbReference>
<comment type="subunit">
    <text evidence="5">Homodimer.</text>
</comment>
<sequence>MDFRDALFNEIHALMRRDKDVVVITNDMGAFGFDLIAKEFPERAVNLGIAEQNLISVSAGLAFAGKKVFAFGIASHVAFRCFEQIKLDMCVGNLPIVLIGMGPGLTYGNDGPTHHATEDVGALGCIPNLTIYNPCDVVAVGKSVQLAFETGGPCFIRLDKEKNEPVWQEDEAAFKAGVKLVKEGSETLILSTGIPTYRALHAAEGAKAAVADVLQLKPAPKEALLDLIKGFERIIVVDEHVKTGSLYSSVCEVIAENALVKKLEAVTLPDEFLLGSASRDWAHEKFGFSVEALKQRIGE</sequence>
<evidence type="ECO:0000256" key="10">
    <source>
        <dbReference type="ARBA" id="ARBA00022977"/>
    </source>
</evidence>
<keyword evidence="11" id="KW-0786">Thiamine pyrophosphate</keyword>
<dbReference type="FunFam" id="3.40.50.970:FF:000129">
    <property type="entry name" value="Transketolase"/>
    <property type="match status" value="1"/>
</dbReference>
<feature type="domain" description="Transketolase-like pyrimidine-binding" evidence="13">
    <location>
        <begin position="1"/>
        <end position="166"/>
    </location>
</feature>
<dbReference type="GO" id="GO:0016114">
    <property type="term" value="P:terpenoid biosynthetic process"/>
    <property type="evidence" value="ECO:0007669"/>
    <property type="project" value="InterPro"/>
</dbReference>
<dbReference type="InterPro" id="IPR029061">
    <property type="entry name" value="THDP-binding"/>
</dbReference>
<dbReference type="GO" id="GO:0009228">
    <property type="term" value="P:thiamine biosynthetic process"/>
    <property type="evidence" value="ECO:0007669"/>
    <property type="project" value="UniProtKB-KW"/>
</dbReference>
<comment type="cofactor">
    <cofactor evidence="2">
        <name>thiamine diphosphate</name>
        <dbReference type="ChEBI" id="CHEBI:58937"/>
    </cofactor>
</comment>
<accession>A0A1C3RKJ6</accession>
<gene>
    <name evidence="14" type="ORF">MTBPR1_70116</name>
</gene>
<keyword evidence="7 14" id="KW-0808">Transferase</keyword>
<dbReference type="Gene3D" id="3.40.50.920">
    <property type="match status" value="1"/>
</dbReference>
<reference evidence="14 15" key="1">
    <citation type="submission" date="2016-07" db="EMBL/GenBank/DDBJ databases">
        <authorList>
            <person name="Lefevre C.T."/>
        </authorList>
    </citation>
    <scope>NUCLEOTIDE SEQUENCE [LARGE SCALE GENOMIC DNA]</scope>
    <source>
        <strain evidence="14">PR1</strain>
    </source>
</reference>
<dbReference type="Pfam" id="PF02779">
    <property type="entry name" value="Transket_pyr"/>
    <property type="match status" value="1"/>
</dbReference>
<dbReference type="STRING" id="1867952.MTBPR1_70116"/>
<evidence type="ECO:0000256" key="2">
    <source>
        <dbReference type="ARBA" id="ARBA00001964"/>
    </source>
</evidence>
<evidence type="ECO:0000256" key="1">
    <source>
        <dbReference type="ARBA" id="ARBA00001946"/>
    </source>
</evidence>
<evidence type="ECO:0000259" key="13">
    <source>
        <dbReference type="SMART" id="SM00861"/>
    </source>
</evidence>
<dbReference type="AlphaFoldDB" id="A0A1C3RKJ6"/>
<dbReference type="SUPFAM" id="SSF52922">
    <property type="entry name" value="TK C-terminal domain-like"/>
    <property type="match status" value="1"/>
</dbReference>
<evidence type="ECO:0000256" key="3">
    <source>
        <dbReference type="ARBA" id="ARBA00004980"/>
    </source>
</evidence>
<dbReference type="CDD" id="cd07033">
    <property type="entry name" value="TPP_PYR_DXS_TK_like"/>
    <property type="match status" value="1"/>
</dbReference>
<dbReference type="SMART" id="SM00861">
    <property type="entry name" value="Transket_pyr"/>
    <property type="match status" value="1"/>
</dbReference>
<dbReference type="OrthoDB" id="8732661at2"/>
<evidence type="ECO:0000256" key="12">
    <source>
        <dbReference type="ARBA" id="ARBA00023229"/>
    </source>
</evidence>
<evidence type="ECO:0000313" key="15">
    <source>
        <dbReference type="Proteomes" id="UP000231658"/>
    </source>
</evidence>
<dbReference type="InterPro" id="IPR005475">
    <property type="entry name" value="Transketolase-like_Pyr-bd"/>
</dbReference>
<organism evidence="14 15">
    <name type="scientific">Candidatus Terasakiella magnetica</name>
    <dbReference type="NCBI Taxonomy" id="1867952"/>
    <lineage>
        <taxon>Bacteria</taxon>
        <taxon>Pseudomonadati</taxon>
        <taxon>Pseudomonadota</taxon>
        <taxon>Alphaproteobacteria</taxon>
        <taxon>Rhodospirillales</taxon>
        <taxon>Terasakiellaceae</taxon>
        <taxon>Terasakiella</taxon>
    </lineage>
</organism>
<proteinExistence type="inferred from homology"/>